<feature type="domain" description="FecR protein" evidence="2">
    <location>
        <begin position="65"/>
        <end position="165"/>
    </location>
</feature>
<evidence type="ECO:0000313" key="4">
    <source>
        <dbReference type="Proteomes" id="UP000178735"/>
    </source>
</evidence>
<feature type="chain" id="PRO_5009533419" description="FecR protein domain-containing protein" evidence="1">
    <location>
        <begin position="23"/>
        <end position="230"/>
    </location>
</feature>
<organism evidence="3 4">
    <name type="scientific">Candidatus Wallbacteria bacterium GWC2_49_35</name>
    <dbReference type="NCBI Taxonomy" id="1817813"/>
    <lineage>
        <taxon>Bacteria</taxon>
        <taxon>Candidatus Walliibacteriota</taxon>
    </lineage>
</organism>
<gene>
    <name evidence="3" type="ORF">A2008_05980</name>
</gene>
<name>A0A1F7WGX7_9BACT</name>
<dbReference type="EMBL" id="MGFH01000224">
    <property type="protein sequence ID" value="OGM01797.1"/>
    <property type="molecule type" value="Genomic_DNA"/>
</dbReference>
<dbReference type="PANTHER" id="PTHR38731">
    <property type="entry name" value="LIPL45-RELATED LIPOPROTEIN-RELATED"/>
    <property type="match status" value="1"/>
</dbReference>
<dbReference type="Gene3D" id="2.60.120.1440">
    <property type="match status" value="1"/>
</dbReference>
<reference evidence="3 4" key="1">
    <citation type="journal article" date="2016" name="Nat. Commun.">
        <title>Thousands of microbial genomes shed light on interconnected biogeochemical processes in an aquifer system.</title>
        <authorList>
            <person name="Anantharaman K."/>
            <person name="Brown C.T."/>
            <person name="Hug L.A."/>
            <person name="Sharon I."/>
            <person name="Castelle C.J."/>
            <person name="Probst A.J."/>
            <person name="Thomas B.C."/>
            <person name="Singh A."/>
            <person name="Wilkins M.J."/>
            <person name="Karaoz U."/>
            <person name="Brodie E.L."/>
            <person name="Williams K.H."/>
            <person name="Hubbard S.S."/>
            <person name="Banfield J.F."/>
        </authorList>
    </citation>
    <scope>NUCLEOTIDE SEQUENCE [LARGE SCALE GENOMIC DNA]</scope>
</reference>
<evidence type="ECO:0000259" key="2">
    <source>
        <dbReference type="Pfam" id="PF04773"/>
    </source>
</evidence>
<keyword evidence="1" id="KW-0732">Signal</keyword>
<feature type="signal peptide" evidence="1">
    <location>
        <begin position="1"/>
        <end position="22"/>
    </location>
</feature>
<comment type="caution">
    <text evidence="3">The sequence shown here is derived from an EMBL/GenBank/DDBJ whole genome shotgun (WGS) entry which is preliminary data.</text>
</comment>
<dbReference type="InterPro" id="IPR006860">
    <property type="entry name" value="FecR"/>
</dbReference>
<protein>
    <recommendedName>
        <fullName evidence="2">FecR protein domain-containing protein</fullName>
    </recommendedName>
</protein>
<evidence type="ECO:0000313" key="3">
    <source>
        <dbReference type="EMBL" id="OGM01797.1"/>
    </source>
</evidence>
<dbReference type="AlphaFoldDB" id="A0A1F7WGX7"/>
<proteinExistence type="predicted"/>
<dbReference type="Pfam" id="PF04773">
    <property type="entry name" value="FecR"/>
    <property type="match status" value="1"/>
</dbReference>
<evidence type="ECO:0000256" key="1">
    <source>
        <dbReference type="SAM" id="SignalP"/>
    </source>
</evidence>
<dbReference type="STRING" id="1817813.A2008_05980"/>
<dbReference type="Proteomes" id="UP000178735">
    <property type="component" value="Unassembled WGS sequence"/>
</dbReference>
<accession>A0A1F7WGX7</accession>
<sequence>MKFYKFISIAVILLLAAYSMNACGGGANADLKAKLTFASGTVELLASGTAEWKAAAANSDVAMSDTLRTGAKSSAKIDFSDGVKIFIEENTSVKLKEIKKPSEKSTLDIVVEIIKGALFFDVTKRENSKFEMETSTAVAGVKGTKGVVSFKDDKTNVMVIEGRVEVSLKKAPVDKVMLEPDDAIEFGDVPALSEKIKIDYSKTKFSDMPLMKNMTPDDLIKKIDVIRSNQ</sequence>